<dbReference type="Pfam" id="PF06853">
    <property type="entry name" value="DUF1249"/>
    <property type="match status" value="1"/>
</dbReference>
<dbReference type="PANTHER" id="PTHR38774">
    <property type="entry name" value="CYTOPLASMIC PROTEIN-RELATED"/>
    <property type="match status" value="1"/>
</dbReference>
<accession>A0A3B0WFC4</accession>
<protein>
    <recommendedName>
        <fullName evidence="2">DUF1249 domain-containing protein</fullName>
    </recommendedName>
</protein>
<name>A0A3B0WFC4_9ZZZZ</name>
<evidence type="ECO:0008006" key="2">
    <source>
        <dbReference type="Google" id="ProtNLM"/>
    </source>
</evidence>
<dbReference type="AlphaFoldDB" id="A0A3B0WFC4"/>
<feature type="non-terminal residue" evidence="1">
    <location>
        <position position="145"/>
    </location>
</feature>
<evidence type="ECO:0000313" key="1">
    <source>
        <dbReference type="EMBL" id="VAW54565.1"/>
    </source>
</evidence>
<proteinExistence type="predicted"/>
<gene>
    <name evidence="1" type="ORF">MNBD_GAMMA06-2233</name>
</gene>
<sequence length="145" mass="16961">MIDLKQTGLAKQTGLSGYGCEDVDLRGFVSLMDLYENNYLRLRRLMPDLSKLPESTISDLPGCLRLHLNILEQTKFTSTIFLSYYFEEGEQVIAEPALTLRVYHDANQVEVLTGHLQHGRQRYDHILEKAIKIKWKLNRFLYKWL</sequence>
<organism evidence="1">
    <name type="scientific">hydrothermal vent metagenome</name>
    <dbReference type="NCBI Taxonomy" id="652676"/>
    <lineage>
        <taxon>unclassified sequences</taxon>
        <taxon>metagenomes</taxon>
        <taxon>ecological metagenomes</taxon>
    </lineage>
</organism>
<dbReference type="InterPro" id="IPR009659">
    <property type="entry name" value="DUF1249"/>
</dbReference>
<reference evidence="1" key="1">
    <citation type="submission" date="2018-06" db="EMBL/GenBank/DDBJ databases">
        <authorList>
            <person name="Zhirakovskaya E."/>
        </authorList>
    </citation>
    <scope>NUCLEOTIDE SEQUENCE</scope>
</reference>
<dbReference type="EMBL" id="UOFD01000078">
    <property type="protein sequence ID" value="VAW54565.1"/>
    <property type="molecule type" value="Genomic_DNA"/>
</dbReference>
<dbReference type="PANTHER" id="PTHR38774:SF1">
    <property type="entry name" value="CYTOPLASMIC PROTEIN"/>
    <property type="match status" value="1"/>
</dbReference>